<evidence type="ECO:0000256" key="4">
    <source>
        <dbReference type="ARBA" id="ARBA00022553"/>
    </source>
</evidence>
<evidence type="ECO:0000256" key="2">
    <source>
        <dbReference type="ARBA" id="ARBA00022448"/>
    </source>
</evidence>
<evidence type="ECO:0000256" key="10">
    <source>
        <dbReference type="ARBA" id="ARBA00042072"/>
    </source>
</evidence>
<dbReference type="InterPro" id="IPR051351">
    <property type="entry name" value="Ascorbate-PTS_EIIA_comp"/>
</dbReference>
<dbReference type="Proteomes" id="UP000050920">
    <property type="component" value="Unassembled WGS sequence"/>
</dbReference>
<dbReference type="GO" id="GO:0009401">
    <property type="term" value="P:phosphoenolpyruvate-dependent sugar phosphotransferase system"/>
    <property type="evidence" value="ECO:0007669"/>
    <property type="project" value="UniProtKB-KW"/>
</dbReference>
<proteinExistence type="predicted"/>
<sequence>MLLNDFLAKDLVDIRQAPAKDWRDALRQAGAKLVEHHYIKPGYLDEIILNVEKNGPYIVIVPGVAMPHALAESENVLGTAISFTKFPEPVIFDETNPDSHAQLFFTLAAKDPDEHLQNISDLSDLLMTDGLIEKLLAVNSVADFQAIIDAES</sequence>
<dbReference type="GO" id="GO:0016301">
    <property type="term" value="F:kinase activity"/>
    <property type="evidence" value="ECO:0007669"/>
    <property type="project" value="UniProtKB-KW"/>
</dbReference>
<dbReference type="CDD" id="cd00211">
    <property type="entry name" value="PTS_IIA_fru"/>
    <property type="match status" value="1"/>
</dbReference>
<dbReference type="RefSeq" id="WP_024624275.1">
    <property type="nucleotide sequence ID" value="NZ_AYGX02000102.1"/>
</dbReference>
<evidence type="ECO:0000256" key="7">
    <source>
        <dbReference type="ARBA" id="ARBA00022777"/>
    </source>
</evidence>
<dbReference type="EMBL" id="AYGX02000102">
    <property type="protein sequence ID" value="KRO26877.1"/>
    <property type="molecule type" value="Genomic_DNA"/>
</dbReference>
<dbReference type="InterPro" id="IPR002178">
    <property type="entry name" value="PTS_EIIA_type-2_dom"/>
</dbReference>
<dbReference type="AlphaFoldDB" id="A0A0R2NS88"/>
<dbReference type="PROSITE" id="PS51094">
    <property type="entry name" value="PTS_EIIA_TYPE_2"/>
    <property type="match status" value="1"/>
</dbReference>
<dbReference type="GO" id="GO:0005737">
    <property type="term" value="C:cytoplasm"/>
    <property type="evidence" value="ECO:0007669"/>
    <property type="project" value="UniProtKB-SubCell"/>
</dbReference>
<comment type="caution">
    <text evidence="12">The sequence shown here is derived from an EMBL/GenBank/DDBJ whole genome shotgun (WGS) entry which is preliminary data.</text>
</comment>
<dbReference type="PANTHER" id="PTHR36203:SF1">
    <property type="entry name" value="ASCORBATE-SPECIFIC PTS SYSTEM EIIA COMPONENT"/>
    <property type="match status" value="1"/>
</dbReference>
<dbReference type="InterPro" id="IPR016152">
    <property type="entry name" value="PTrfase/Anion_transptr"/>
</dbReference>
<protein>
    <recommendedName>
        <fullName evidence="9">Ascorbate-specific PTS system EIIA component</fullName>
    </recommendedName>
    <alternativeName>
        <fullName evidence="10">Ascorbate-specific phosphotransferase enzyme IIA component</fullName>
    </alternativeName>
</protein>
<dbReference type="PANTHER" id="PTHR36203">
    <property type="entry name" value="ASCORBATE-SPECIFIC PTS SYSTEM EIIA COMPONENT"/>
    <property type="match status" value="1"/>
</dbReference>
<evidence type="ECO:0000313" key="12">
    <source>
        <dbReference type="EMBL" id="KRO26877.1"/>
    </source>
</evidence>
<feature type="domain" description="PTS EIIA type-2" evidence="11">
    <location>
        <begin position="5"/>
        <end position="151"/>
    </location>
</feature>
<evidence type="ECO:0000313" key="13">
    <source>
        <dbReference type="Proteomes" id="UP000050920"/>
    </source>
</evidence>
<reference evidence="12 13" key="1">
    <citation type="journal article" date="2015" name="Genome Announc.">
        <title>Expanding the biotechnology potential of lactobacilli through comparative genomics of 213 strains and associated genera.</title>
        <authorList>
            <person name="Sun Z."/>
            <person name="Harris H.M."/>
            <person name="McCann A."/>
            <person name="Guo C."/>
            <person name="Argimon S."/>
            <person name="Zhang W."/>
            <person name="Yang X."/>
            <person name="Jeffery I.B."/>
            <person name="Cooney J.C."/>
            <person name="Kagawa T.F."/>
            <person name="Liu W."/>
            <person name="Song Y."/>
            <person name="Salvetti E."/>
            <person name="Wrobel A."/>
            <person name="Rasinkangas P."/>
            <person name="Parkhill J."/>
            <person name="Rea M.C."/>
            <person name="O'Sullivan O."/>
            <person name="Ritari J."/>
            <person name="Douillard F.P."/>
            <person name="Paul Ross R."/>
            <person name="Yang R."/>
            <person name="Briner A.E."/>
            <person name="Felis G.E."/>
            <person name="de Vos W.M."/>
            <person name="Barrangou R."/>
            <person name="Klaenhammer T.R."/>
            <person name="Caufield P.W."/>
            <person name="Cui Y."/>
            <person name="Zhang H."/>
            <person name="O'Toole P.W."/>
        </authorList>
    </citation>
    <scope>NUCLEOTIDE SEQUENCE [LARGE SCALE GENOMIC DNA]</scope>
    <source>
        <strain evidence="12 13">DSM 21115</strain>
    </source>
</reference>
<keyword evidence="13" id="KW-1185">Reference proteome</keyword>
<dbReference type="SUPFAM" id="SSF55804">
    <property type="entry name" value="Phoshotransferase/anion transport protein"/>
    <property type="match status" value="1"/>
</dbReference>
<accession>A0A0R2NS88</accession>
<evidence type="ECO:0000256" key="9">
    <source>
        <dbReference type="ARBA" id="ARBA00041175"/>
    </source>
</evidence>
<name>A0A0R2NS88_9LACO</name>
<keyword evidence="5 12" id="KW-0808">Transferase</keyword>
<evidence type="ECO:0000256" key="1">
    <source>
        <dbReference type="ARBA" id="ARBA00004496"/>
    </source>
</evidence>
<comment type="function">
    <text evidence="8">The phosphoenolpyruvate-dependent sugar phosphotransferase system (sugar PTS), a major carbohydrate active transport system, catalyzes the phosphorylation of incoming sugar substrates concomitantly with their translocation across the cell membrane. The enzyme II UlaABC PTS system is involved in ascorbate transport.</text>
</comment>
<evidence type="ECO:0000259" key="11">
    <source>
        <dbReference type="PROSITE" id="PS51094"/>
    </source>
</evidence>
<dbReference type="Gene3D" id="3.40.930.10">
    <property type="entry name" value="Mannitol-specific EII, Chain A"/>
    <property type="match status" value="1"/>
</dbReference>
<gene>
    <name evidence="12" type="ORF">DY78_GL000562</name>
</gene>
<evidence type="ECO:0000256" key="6">
    <source>
        <dbReference type="ARBA" id="ARBA00022683"/>
    </source>
</evidence>
<evidence type="ECO:0000256" key="3">
    <source>
        <dbReference type="ARBA" id="ARBA00022490"/>
    </source>
</evidence>
<organism evidence="12 13">
    <name type="scientific">Lactiplantibacillus fabifermentans DSM 21115</name>
    <dbReference type="NCBI Taxonomy" id="1413187"/>
    <lineage>
        <taxon>Bacteria</taxon>
        <taxon>Bacillati</taxon>
        <taxon>Bacillota</taxon>
        <taxon>Bacilli</taxon>
        <taxon>Lactobacillales</taxon>
        <taxon>Lactobacillaceae</taxon>
        <taxon>Lactiplantibacillus</taxon>
    </lineage>
</organism>
<keyword evidence="3" id="KW-0963">Cytoplasm</keyword>
<keyword evidence="2" id="KW-0813">Transport</keyword>
<keyword evidence="7" id="KW-0418">Kinase</keyword>
<keyword evidence="4" id="KW-0597">Phosphoprotein</keyword>
<evidence type="ECO:0000256" key="5">
    <source>
        <dbReference type="ARBA" id="ARBA00022679"/>
    </source>
</evidence>
<dbReference type="Pfam" id="PF00359">
    <property type="entry name" value="PTS_EIIA_2"/>
    <property type="match status" value="1"/>
</dbReference>
<comment type="subcellular location">
    <subcellularLocation>
        <location evidence="1">Cytoplasm</location>
    </subcellularLocation>
</comment>
<evidence type="ECO:0000256" key="8">
    <source>
        <dbReference type="ARBA" id="ARBA00037387"/>
    </source>
</evidence>
<keyword evidence="6" id="KW-0598">Phosphotransferase system</keyword>